<dbReference type="PANTHER" id="PTHR39560:SF1">
    <property type="entry name" value="PROTEIN ADENYLYLTRANSFERASE FIC-RELATED"/>
    <property type="match status" value="1"/>
</dbReference>
<evidence type="ECO:0000256" key="8">
    <source>
        <dbReference type="SAM" id="MobiDB-lite"/>
    </source>
</evidence>
<evidence type="ECO:0000259" key="9">
    <source>
        <dbReference type="PROSITE" id="PS51459"/>
    </source>
</evidence>
<dbReference type="SUPFAM" id="SSF140931">
    <property type="entry name" value="Fic-like"/>
    <property type="match status" value="1"/>
</dbReference>
<feature type="compositionally biased region" description="Basic residues" evidence="8">
    <location>
        <begin position="345"/>
        <end position="356"/>
    </location>
</feature>
<evidence type="ECO:0000256" key="2">
    <source>
        <dbReference type="ARBA" id="ARBA00022695"/>
    </source>
</evidence>
<evidence type="ECO:0000256" key="4">
    <source>
        <dbReference type="ARBA" id="ARBA00022840"/>
    </source>
</evidence>
<evidence type="ECO:0000256" key="3">
    <source>
        <dbReference type="ARBA" id="ARBA00022741"/>
    </source>
</evidence>
<dbReference type="PROSITE" id="PS51459">
    <property type="entry name" value="FIDO"/>
    <property type="match status" value="1"/>
</dbReference>
<name>D5UQP0_TSUPD</name>
<dbReference type="Proteomes" id="UP000001213">
    <property type="component" value="Chromosome"/>
</dbReference>
<comment type="catalytic activity">
    <reaction evidence="6">
        <text>L-threonyl-[protein] + ATP = 3-O-(5'-adenylyl)-L-threonyl-[protein] + diphosphate</text>
        <dbReference type="Rhea" id="RHEA:54292"/>
        <dbReference type="Rhea" id="RHEA-COMP:11060"/>
        <dbReference type="Rhea" id="RHEA-COMP:13847"/>
        <dbReference type="ChEBI" id="CHEBI:30013"/>
        <dbReference type="ChEBI" id="CHEBI:30616"/>
        <dbReference type="ChEBI" id="CHEBI:33019"/>
        <dbReference type="ChEBI" id="CHEBI:138113"/>
        <dbReference type="EC" id="2.7.7.108"/>
    </reaction>
</comment>
<evidence type="ECO:0000256" key="7">
    <source>
        <dbReference type="ARBA" id="ARBA00048696"/>
    </source>
</evidence>
<evidence type="ECO:0000256" key="6">
    <source>
        <dbReference type="ARBA" id="ARBA00047939"/>
    </source>
</evidence>
<reference evidence="10 11" key="2">
    <citation type="journal article" date="2011" name="Stand. Genomic Sci.">
        <title>Complete genome sequence of Tsukamurella paurometabola type strain (no. 33).</title>
        <authorList>
            <person name="Munk A.C."/>
            <person name="Lapidus A."/>
            <person name="Lucas S."/>
            <person name="Nolan M."/>
            <person name="Tice H."/>
            <person name="Cheng J.F."/>
            <person name="Del Rio T.G."/>
            <person name="Goodwin L."/>
            <person name="Pitluck S."/>
            <person name="Liolios K."/>
            <person name="Huntemann M."/>
            <person name="Ivanova N."/>
            <person name="Mavromatis K."/>
            <person name="Mikhailova N."/>
            <person name="Pati A."/>
            <person name="Chen A."/>
            <person name="Palaniappan K."/>
            <person name="Tapia R."/>
            <person name="Han C."/>
            <person name="Land M."/>
            <person name="Hauser L."/>
            <person name="Chang Y.J."/>
            <person name="Jeffries C.D."/>
            <person name="Brettin T."/>
            <person name="Yasawong M."/>
            <person name="Brambilla E.M."/>
            <person name="Rohde M."/>
            <person name="Sikorski J."/>
            <person name="Goker M."/>
            <person name="Detter J.C."/>
            <person name="Woyke T."/>
            <person name="Bristow J."/>
            <person name="Eisen J.A."/>
            <person name="Markowitz V."/>
            <person name="Hugenholtz P."/>
            <person name="Kyrpides N.C."/>
            <person name="Klenk H.P."/>
        </authorList>
    </citation>
    <scope>NUCLEOTIDE SEQUENCE [LARGE SCALE GENOMIC DNA]</scope>
    <source>
        <strain evidence="11">ATCC 8368 / DSM 20162 / CCUG 35730 / CIP 100753 / JCM 10117 / KCTC 9821 / NBRC 16120 / NCIMB 702349 / NCTC 13040</strain>
    </source>
</reference>
<sequence>MTDDDWAAEQQRIAAQFYPGTTVLRNHAGITDPDTLHRYEYQLVERRAIELGDLSRPLLPATFDADHLAAIHRHLFGDIYPFAGQIRDYPLSKDGDNFAHYRNIRDYLDAAAYDLRNSPDIRSKDPDRFAHAIADVFAHINTAHPFREGNGRSTRLLIEQAAAEFAHFRIDLRTVTREQWNDASKAAHPQPGRFSPDRHRWCRSSAPHSSTHTLSASSPARPSRRPRVRLPTDCGLTALQLPVWPAARSPAAPAPTRRAPRRPRSPDPGHRTSVATTPADSPVRTSLSAPGLSPQRQGGHRGGDVAQVPVAVREPRCTLCAAGLGVLQFGVRRWRGRWRPVDRRIRRRAQPHRRPAAARDPRHH</sequence>
<keyword evidence="2" id="KW-0548">Nucleotidyltransferase</keyword>
<dbReference type="EMBL" id="CP001966">
    <property type="protein sequence ID" value="ADG76873.1"/>
    <property type="molecule type" value="Genomic_DNA"/>
</dbReference>
<dbReference type="PANTHER" id="PTHR39560">
    <property type="entry name" value="PROTEIN ADENYLYLTRANSFERASE FIC-RELATED"/>
    <property type="match status" value="1"/>
</dbReference>
<dbReference type="GO" id="GO:0070733">
    <property type="term" value="F:AMPylase activity"/>
    <property type="evidence" value="ECO:0007669"/>
    <property type="project" value="UniProtKB-EC"/>
</dbReference>
<evidence type="ECO:0000313" key="10">
    <source>
        <dbReference type="EMBL" id="ADG76873.1"/>
    </source>
</evidence>
<reference evidence="11" key="1">
    <citation type="submission" date="2010-03" db="EMBL/GenBank/DDBJ databases">
        <title>The complete chromosome of Tsukamurella paurometabola DSM 20162.</title>
        <authorList>
            <consortium name="US DOE Joint Genome Institute (JGI-PGF)"/>
            <person name="Lucas S."/>
            <person name="Copeland A."/>
            <person name="Lapidus A."/>
            <person name="Glavina del Rio T."/>
            <person name="Dalin E."/>
            <person name="Tice H."/>
            <person name="Bruce D."/>
            <person name="Goodwin L."/>
            <person name="Pitluck S."/>
            <person name="Kyrpides N."/>
            <person name="Mavromatis K."/>
            <person name="Ivanova N."/>
            <person name="Mikhailova N."/>
            <person name="Munk A.C."/>
            <person name="Brettin T."/>
            <person name="Detter J.C."/>
            <person name="Tapia R."/>
            <person name="Han C."/>
            <person name="Larimer F."/>
            <person name="Land M."/>
            <person name="Hauser L."/>
            <person name="Markowitz V."/>
            <person name="Cheng J.-F."/>
            <person name="Hugenholtz P."/>
            <person name="Woyke T."/>
            <person name="Wu D."/>
            <person name="Jando M."/>
            <person name="Brambilla E."/>
            <person name="Klenk H.-P."/>
            <person name="Eisen J.A."/>
        </authorList>
    </citation>
    <scope>NUCLEOTIDE SEQUENCE [LARGE SCALE GENOMIC DNA]</scope>
    <source>
        <strain evidence="11">ATCC 8368 / DSM 20162 / CCUG 35730 / CIP 100753 / JCM 10117 / KCTC 9821 / NBRC 16120 / NCIMB 702349 / NCTC 13040</strain>
    </source>
</reference>
<dbReference type="Pfam" id="PF02661">
    <property type="entry name" value="Fic"/>
    <property type="match status" value="1"/>
</dbReference>
<proteinExistence type="predicted"/>
<dbReference type="Gene3D" id="1.10.3290.10">
    <property type="entry name" value="Fido-like domain"/>
    <property type="match status" value="1"/>
</dbReference>
<organism evidence="10 11">
    <name type="scientific">Tsukamurella paurometabola (strain ATCC 8368 / DSM 20162 / CCUG 35730 / CIP 100753 / JCM 10117 / KCTC 9821 / NBRC 16120 / NCIMB 702349 / NCTC 13040)</name>
    <name type="common">Corynebacterium paurometabolum</name>
    <dbReference type="NCBI Taxonomy" id="521096"/>
    <lineage>
        <taxon>Bacteria</taxon>
        <taxon>Bacillati</taxon>
        <taxon>Actinomycetota</taxon>
        <taxon>Actinomycetes</taxon>
        <taxon>Mycobacteriales</taxon>
        <taxon>Tsukamurellaceae</taxon>
        <taxon>Tsukamurella</taxon>
    </lineage>
</organism>
<evidence type="ECO:0000313" key="11">
    <source>
        <dbReference type="Proteomes" id="UP000001213"/>
    </source>
</evidence>
<feature type="region of interest" description="Disordered" evidence="8">
    <location>
        <begin position="345"/>
        <end position="364"/>
    </location>
</feature>
<evidence type="ECO:0000256" key="1">
    <source>
        <dbReference type="ARBA" id="ARBA00022679"/>
    </source>
</evidence>
<gene>
    <name evidence="10" type="ordered locus">Tpau_0219</name>
</gene>
<dbReference type="eggNOG" id="COG2184">
    <property type="taxonomic scope" value="Bacteria"/>
</dbReference>
<dbReference type="InterPro" id="IPR003812">
    <property type="entry name" value="Fido"/>
</dbReference>
<feature type="compositionally biased region" description="Low complexity" evidence="8">
    <location>
        <begin position="245"/>
        <end position="257"/>
    </location>
</feature>
<accession>D5UQP0</accession>
<keyword evidence="4" id="KW-0067">ATP-binding</keyword>
<feature type="region of interest" description="Disordered" evidence="8">
    <location>
        <begin position="245"/>
        <end position="303"/>
    </location>
</feature>
<dbReference type="HOGENOM" id="CLU_760627_0_0_11"/>
<dbReference type="EC" id="2.7.7.108" evidence="5"/>
<protein>
    <recommendedName>
        <fullName evidence="5">protein adenylyltransferase</fullName>
        <ecNumber evidence="5">2.7.7.108</ecNumber>
    </recommendedName>
</protein>
<keyword evidence="11" id="KW-1185">Reference proteome</keyword>
<evidence type="ECO:0000256" key="5">
    <source>
        <dbReference type="ARBA" id="ARBA00034531"/>
    </source>
</evidence>
<dbReference type="KEGG" id="tpr:Tpau_0219"/>
<dbReference type="GO" id="GO:0005524">
    <property type="term" value="F:ATP binding"/>
    <property type="evidence" value="ECO:0007669"/>
    <property type="project" value="UniProtKB-KW"/>
</dbReference>
<keyword evidence="3" id="KW-0547">Nucleotide-binding</keyword>
<feature type="region of interest" description="Disordered" evidence="8">
    <location>
        <begin position="181"/>
        <end position="230"/>
    </location>
</feature>
<feature type="compositionally biased region" description="Polar residues" evidence="8">
    <location>
        <begin position="273"/>
        <end position="288"/>
    </location>
</feature>
<dbReference type="InterPro" id="IPR036597">
    <property type="entry name" value="Fido-like_dom_sf"/>
</dbReference>
<comment type="catalytic activity">
    <reaction evidence="7">
        <text>L-tyrosyl-[protein] + ATP = O-(5'-adenylyl)-L-tyrosyl-[protein] + diphosphate</text>
        <dbReference type="Rhea" id="RHEA:54288"/>
        <dbReference type="Rhea" id="RHEA-COMP:10136"/>
        <dbReference type="Rhea" id="RHEA-COMP:13846"/>
        <dbReference type="ChEBI" id="CHEBI:30616"/>
        <dbReference type="ChEBI" id="CHEBI:33019"/>
        <dbReference type="ChEBI" id="CHEBI:46858"/>
        <dbReference type="ChEBI" id="CHEBI:83624"/>
        <dbReference type="EC" id="2.7.7.108"/>
    </reaction>
</comment>
<keyword evidence="1" id="KW-0808">Transferase</keyword>
<dbReference type="GO" id="GO:0051302">
    <property type="term" value="P:regulation of cell division"/>
    <property type="evidence" value="ECO:0007669"/>
    <property type="project" value="TreeGrafter"/>
</dbReference>
<feature type="domain" description="Fido" evidence="9">
    <location>
        <begin position="63"/>
        <end position="204"/>
    </location>
</feature>
<dbReference type="AlphaFoldDB" id="D5UQP0"/>